<name>A0A1V9ZRH9_ACHHY</name>
<keyword evidence="6 8" id="KW-0472">Membrane</keyword>
<dbReference type="GO" id="GO:0016020">
    <property type="term" value="C:membrane"/>
    <property type="evidence" value="ECO:0007669"/>
    <property type="project" value="UniProtKB-SubCell"/>
</dbReference>
<organism evidence="9 10">
    <name type="scientific">Achlya hypogyna</name>
    <name type="common">Oomycete</name>
    <name type="synonym">Protoachlya hypogyna</name>
    <dbReference type="NCBI Taxonomy" id="1202772"/>
    <lineage>
        <taxon>Eukaryota</taxon>
        <taxon>Sar</taxon>
        <taxon>Stramenopiles</taxon>
        <taxon>Oomycota</taxon>
        <taxon>Saprolegniomycetes</taxon>
        <taxon>Saprolegniales</taxon>
        <taxon>Achlyaceae</taxon>
        <taxon>Achlya</taxon>
    </lineage>
</organism>
<evidence type="ECO:0000256" key="7">
    <source>
        <dbReference type="ARBA" id="ARBA00025800"/>
    </source>
</evidence>
<reference evidence="9 10" key="1">
    <citation type="journal article" date="2014" name="Genome Biol. Evol.">
        <title>The secreted proteins of Achlya hypogyna and Thraustotheca clavata identify the ancestral oomycete secretome and reveal gene acquisitions by horizontal gene transfer.</title>
        <authorList>
            <person name="Misner I."/>
            <person name="Blouin N."/>
            <person name="Leonard G."/>
            <person name="Richards T.A."/>
            <person name="Lane C.E."/>
        </authorList>
    </citation>
    <scope>NUCLEOTIDE SEQUENCE [LARGE SCALE GENOMIC DNA]</scope>
    <source>
        <strain evidence="9 10">ATCC 48635</strain>
    </source>
</reference>
<dbReference type="GO" id="GO:0016192">
    <property type="term" value="P:vesicle-mediated transport"/>
    <property type="evidence" value="ECO:0007669"/>
    <property type="project" value="InterPro"/>
</dbReference>
<dbReference type="PANTHER" id="PTHR23137">
    <property type="entry name" value="VESICLE TRANSPORT PROTEIN-RELATED"/>
    <property type="match status" value="1"/>
</dbReference>
<dbReference type="EMBL" id="JNBR01000028">
    <property type="protein sequence ID" value="OQS00636.1"/>
    <property type="molecule type" value="Genomic_DNA"/>
</dbReference>
<evidence type="ECO:0000256" key="6">
    <source>
        <dbReference type="ARBA" id="ARBA00023136"/>
    </source>
</evidence>
<protein>
    <recommendedName>
        <fullName evidence="8">Vesicle transport protein</fullName>
    </recommendedName>
</protein>
<dbReference type="InterPro" id="IPR007305">
    <property type="entry name" value="Vesicle_transpt_Got1/SFT2"/>
</dbReference>
<comment type="similarity">
    <text evidence="7 8">Belongs to the SFT2 family.</text>
</comment>
<keyword evidence="5 8" id="KW-1133">Transmembrane helix</keyword>
<dbReference type="InterPro" id="IPR011691">
    <property type="entry name" value="Vesicle_transpt_SFT2"/>
</dbReference>
<proteinExistence type="inferred from homology"/>
<evidence type="ECO:0000256" key="8">
    <source>
        <dbReference type="RuleBase" id="RU363111"/>
    </source>
</evidence>
<dbReference type="AlphaFoldDB" id="A0A1V9ZRH9"/>
<keyword evidence="10" id="KW-1185">Reference proteome</keyword>
<evidence type="ECO:0000256" key="1">
    <source>
        <dbReference type="ARBA" id="ARBA00004141"/>
    </source>
</evidence>
<dbReference type="GO" id="GO:0005737">
    <property type="term" value="C:cytoplasm"/>
    <property type="evidence" value="ECO:0007669"/>
    <property type="project" value="UniProtKB-ARBA"/>
</dbReference>
<evidence type="ECO:0000256" key="3">
    <source>
        <dbReference type="ARBA" id="ARBA00022692"/>
    </source>
</evidence>
<comment type="subcellular location">
    <subcellularLocation>
        <location evidence="1 8">Membrane</location>
        <topology evidence="1 8">Multi-pass membrane protein</topology>
    </subcellularLocation>
</comment>
<keyword evidence="2 8" id="KW-0813">Transport</keyword>
<comment type="function">
    <text evidence="8">May be involved in fusion of retrograde transport vesicles derived from an endocytic compartment with the Golgi complex.</text>
</comment>
<dbReference type="GO" id="GO:0015031">
    <property type="term" value="P:protein transport"/>
    <property type="evidence" value="ECO:0007669"/>
    <property type="project" value="UniProtKB-KW"/>
</dbReference>
<evidence type="ECO:0000256" key="2">
    <source>
        <dbReference type="ARBA" id="ARBA00022448"/>
    </source>
</evidence>
<evidence type="ECO:0000313" key="10">
    <source>
        <dbReference type="Proteomes" id="UP000243579"/>
    </source>
</evidence>
<dbReference type="OrthoDB" id="73614at2759"/>
<dbReference type="PANTHER" id="PTHR23137:SF6">
    <property type="entry name" value="VESICLE TRANSPORT PROTEIN"/>
    <property type="match status" value="1"/>
</dbReference>
<dbReference type="GO" id="GO:0012505">
    <property type="term" value="C:endomembrane system"/>
    <property type="evidence" value="ECO:0007669"/>
    <property type="project" value="UniProtKB-ARBA"/>
</dbReference>
<feature type="transmembrane region" description="Helical" evidence="8">
    <location>
        <begin position="84"/>
        <end position="104"/>
    </location>
</feature>
<evidence type="ECO:0000256" key="5">
    <source>
        <dbReference type="ARBA" id="ARBA00022989"/>
    </source>
</evidence>
<dbReference type="STRING" id="1202772.A0A1V9ZRH9"/>
<keyword evidence="3 8" id="KW-0812">Transmembrane</keyword>
<sequence>MDTVRIMLGGASSSAVTAVANIKVPGTTASDSSMEEASCGCQKLTKKQRMYGFGTCFVLGYIISFVSTFALISGSRDGAKFGILYSLGNVIALCGSGFLVGPAQQIKLMMKPVRRIAAALYVLMIVLVLVVAILAPHLGLLILLLVIIQFCAAVWYSASYIPYGRKMIKTLGSKCFKSMA</sequence>
<evidence type="ECO:0000313" key="9">
    <source>
        <dbReference type="EMBL" id="OQS00636.1"/>
    </source>
</evidence>
<feature type="transmembrane region" description="Helical" evidence="8">
    <location>
        <begin position="116"/>
        <end position="135"/>
    </location>
</feature>
<accession>A0A1V9ZRH9</accession>
<comment type="caution">
    <text evidence="9">The sequence shown here is derived from an EMBL/GenBank/DDBJ whole genome shotgun (WGS) entry which is preliminary data.</text>
</comment>
<dbReference type="Pfam" id="PF04178">
    <property type="entry name" value="Got1"/>
    <property type="match status" value="1"/>
</dbReference>
<feature type="transmembrane region" description="Helical" evidence="8">
    <location>
        <begin position="51"/>
        <end position="72"/>
    </location>
</feature>
<feature type="transmembrane region" description="Helical" evidence="8">
    <location>
        <begin position="141"/>
        <end position="161"/>
    </location>
</feature>
<evidence type="ECO:0000256" key="4">
    <source>
        <dbReference type="ARBA" id="ARBA00022927"/>
    </source>
</evidence>
<keyword evidence="4 8" id="KW-0653">Protein transport</keyword>
<dbReference type="Proteomes" id="UP000243579">
    <property type="component" value="Unassembled WGS sequence"/>
</dbReference>
<gene>
    <name evidence="9" type="ORF">ACHHYP_03246</name>
</gene>